<evidence type="ECO:0000313" key="2">
    <source>
        <dbReference type="EMBL" id="MDF3303298.1"/>
    </source>
</evidence>
<proteinExistence type="predicted"/>
<name>A0ABT6AF74_9ACTN</name>
<dbReference type="Pfam" id="PF12697">
    <property type="entry name" value="Abhydrolase_6"/>
    <property type="match status" value="1"/>
</dbReference>
<evidence type="ECO:0000313" key="3">
    <source>
        <dbReference type="Proteomes" id="UP001221150"/>
    </source>
</evidence>
<feature type="domain" description="AB hydrolase-1" evidence="1">
    <location>
        <begin position="35"/>
        <end position="266"/>
    </location>
</feature>
<dbReference type="PANTHER" id="PTHR43798">
    <property type="entry name" value="MONOACYLGLYCEROL LIPASE"/>
    <property type="match status" value="1"/>
</dbReference>
<comment type="caution">
    <text evidence="2">The sequence shown here is derived from an EMBL/GenBank/DDBJ whole genome shotgun (WGS) entry which is preliminary data.</text>
</comment>
<dbReference type="PANTHER" id="PTHR43798:SF33">
    <property type="entry name" value="HYDROLASE, PUTATIVE (AFU_ORTHOLOGUE AFUA_2G14860)-RELATED"/>
    <property type="match status" value="1"/>
</dbReference>
<gene>
    <name evidence="2" type="ORF">P3H78_32780</name>
</gene>
<evidence type="ECO:0000259" key="1">
    <source>
        <dbReference type="Pfam" id="PF12697"/>
    </source>
</evidence>
<dbReference type="RefSeq" id="WP_276112827.1">
    <property type="nucleotide sequence ID" value="NZ_JARJBB010000064.1"/>
</dbReference>
<feature type="non-terminal residue" evidence="2">
    <location>
        <position position="283"/>
    </location>
</feature>
<protein>
    <submittedName>
        <fullName evidence="2">Alpha/beta fold hydrolase</fullName>
    </submittedName>
</protein>
<dbReference type="InterPro" id="IPR029058">
    <property type="entry name" value="AB_hydrolase_fold"/>
</dbReference>
<dbReference type="InterPro" id="IPR050266">
    <property type="entry name" value="AB_hydrolase_sf"/>
</dbReference>
<dbReference type="InterPro" id="IPR000073">
    <property type="entry name" value="AB_hydrolase_1"/>
</dbReference>
<dbReference type="SUPFAM" id="SSF53474">
    <property type="entry name" value="alpha/beta-Hydrolases"/>
    <property type="match status" value="1"/>
</dbReference>
<dbReference type="Gene3D" id="3.40.50.1820">
    <property type="entry name" value="alpha/beta hydrolase"/>
    <property type="match status" value="1"/>
</dbReference>
<keyword evidence="2" id="KW-0378">Hydrolase</keyword>
<sequence length="283" mass="30140">MDLNKQAELLHLMRPDGARLAVYRREPSAPPEVTVVLAHGWSASAAVWGDVLRHLPADDRTRILTFDQRGHGASTPGRAHADMRVLADDLQAVLSTFSPDTPAIVAAHSMGAMAVLTSAATRGPTIDVQPAGLLLVSASSGQMDLSLAGHPPFARVVGSARTAIAEVCTRAPRSTRYLRDLLVPSAGPRPTTDVAAAWFRAIMDFDVAGRLTALRDVPVHLVTGAQDRVIQPVHTCRLAAELAHARVHVLEGATHRVPSEQPAVLAVLLSELVEGARRQRAAL</sequence>
<dbReference type="GO" id="GO:0016787">
    <property type="term" value="F:hydrolase activity"/>
    <property type="evidence" value="ECO:0007669"/>
    <property type="project" value="UniProtKB-KW"/>
</dbReference>
<dbReference type="Proteomes" id="UP001221150">
    <property type="component" value="Unassembled WGS sequence"/>
</dbReference>
<keyword evidence="3" id="KW-1185">Reference proteome</keyword>
<dbReference type="EMBL" id="JARJBB010000064">
    <property type="protein sequence ID" value="MDF3303298.1"/>
    <property type="molecule type" value="Genomic_DNA"/>
</dbReference>
<organism evidence="2 3">
    <name type="scientific">Streptomyces tropicalis</name>
    <dbReference type="NCBI Taxonomy" id="3034234"/>
    <lineage>
        <taxon>Bacteria</taxon>
        <taxon>Bacillati</taxon>
        <taxon>Actinomycetota</taxon>
        <taxon>Actinomycetes</taxon>
        <taxon>Kitasatosporales</taxon>
        <taxon>Streptomycetaceae</taxon>
        <taxon>Streptomyces</taxon>
    </lineage>
</organism>
<accession>A0ABT6AF74</accession>
<reference evidence="2 3" key="1">
    <citation type="submission" date="2023-03" db="EMBL/GenBank/DDBJ databases">
        <title>Draft genome sequence of Streptomyces sp. K1PA1 isolated from peat swamp forest in Thailand.</title>
        <authorList>
            <person name="Klaysubun C."/>
            <person name="Duangmal K."/>
        </authorList>
    </citation>
    <scope>NUCLEOTIDE SEQUENCE [LARGE SCALE GENOMIC DNA]</scope>
    <source>
        <strain evidence="2 3">K1PA1</strain>
    </source>
</reference>